<dbReference type="InterPro" id="IPR011055">
    <property type="entry name" value="Dup_hybrid_motif"/>
</dbReference>
<dbReference type="SMART" id="SM00257">
    <property type="entry name" value="LysM"/>
    <property type="match status" value="2"/>
</dbReference>
<keyword evidence="1" id="KW-0812">Transmembrane</keyword>
<evidence type="ECO:0000313" key="3">
    <source>
        <dbReference type="EMBL" id="OGY57522.1"/>
    </source>
</evidence>
<proteinExistence type="predicted"/>
<reference evidence="3 4" key="1">
    <citation type="journal article" date="2016" name="Nat. Commun.">
        <title>Thousands of microbial genomes shed light on interconnected biogeochemical processes in an aquifer system.</title>
        <authorList>
            <person name="Anantharaman K."/>
            <person name="Brown C.T."/>
            <person name="Hug L.A."/>
            <person name="Sharon I."/>
            <person name="Castelle C.J."/>
            <person name="Probst A.J."/>
            <person name="Thomas B.C."/>
            <person name="Singh A."/>
            <person name="Wilkins M.J."/>
            <person name="Karaoz U."/>
            <person name="Brodie E.L."/>
            <person name="Williams K.H."/>
            <person name="Hubbard S.S."/>
            <person name="Banfield J.F."/>
        </authorList>
    </citation>
    <scope>NUCLEOTIDE SEQUENCE [LARGE SCALE GENOMIC DNA]</scope>
</reference>
<dbReference type="PANTHER" id="PTHR21666:SF270">
    <property type="entry name" value="MUREIN HYDROLASE ACTIVATOR ENVC"/>
    <property type="match status" value="1"/>
</dbReference>
<dbReference type="Pfam" id="PF01476">
    <property type="entry name" value="LysM"/>
    <property type="match status" value="2"/>
</dbReference>
<keyword evidence="1" id="KW-1133">Transmembrane helix</keyword>
<dbReference type="EMBL" id="MHIU01000031">
    <property type="protein sequence ID" value="OGY57522.1"/>
    <property type="molecule type" value="Genomic_DNA"/>
</dbReference>
<dbReference type="Gene3D" id="3.10.350.10">
    <property type="entry name" value="LysM domain"/>
    <property type="match status" value="2"/>
</dbReference>
<dbReference type="InterPro" id="IPR016047">
    <property type="entry name" value="M23ase_b-sheet_dom"/>
</dbReference>
<comment type="caution">
    <text evidence="3">The sequence shown here is derived from an EMBL/GenBank/DDBJ whole genome shotgun (WGS) entry which is preliminary data.</text>
</comment>
<evidence type="ECO:0000256" key="1">
    <source>
        <dbReference type="SAM" id="Phobius"/>
    </source>
</evidence>
<feature type="domain" description="LysM" evidence="2">
    <location>
        <begin position="124"/>
        <end position="168"/>
    </location>
</feature>
<dbReference type="AlphaFoldDB" id="A0A1G1YYU4"/>
<sequence>MIFAVFTHTICTIINILKEVNKRVKYVPVIPVLFVVVGIILGILSLNPARPAGLPDYTGFDENSVTPSLINMTDAAFVADSGLLDEMNASQHPDDFAGFILADMGSYLNTSPATSTTTSRKGLLIYRTQKDDTLSTIAANFGISVNTIIWANHIANSNLVKPGQEIVILPVSGILHEVRDGETLESIAKLYSISSKKITTFNKDNKISQGDTVIVPNVKPIKDKTASDLPSVADYLILPVENGWNWGRLHESAVDISAACGTPIYASAEGLVVEVGSPKNWNSGYGGYIKIKHPLYDMETLYAHNSVNDVSVGDYISQGKKIAKVGKTGLVQGPTGCHVHFGVFGAKNPFTK</sequence>
<dbReference type="InterPro" id="IPR018392">
    <property type="entry name" value="LysM"/>
</dbReference>
<name>A0A1G1YYU4_9BACT</name>
<dbReference type="Gene3D" id="2.70.70.10">
    <property type="entry name" value="Glucose Permease (Domain IIA)"/>
    <property type="match status" value="1"/>
</dbReference>
<dbReference type="SUPFAM" id="SSF51261">
    <property type="entry name" value="Duplicated hybrid motif"/>
    <property type="match status" value="1"/>
</dbReference>
<dbReference type="CDD" id="cd12797">
    <property type="entry name" value="M23_peptidase"/>
    <property type="match status" value="1"/>
</dbReference>
<feature type="transmembrane region" description="Helical" evidence="1">
    <location>
        <begin position="26"/>
        <end position="46"/>
    </location>
</feature>
<dbReference type="Pfam" id="PF01551">
    <property type="entry name" value="Peptidase_M23"/>
    <property type="match status" value="1"/>
</dbReference>
<dbReference type="CDD" id="cd00118">
    <property type="entry name" value="LysM"/>
    <property type="match status" value="2"/>
</dbReference>
<protein>
    <recommendedName>
        <fullName evidence="2">LysM domain-containing protein</fullName>
    </recommendedName>
</protein>
<dbReference type="InterPro" id="IPR036779">
    <property type="entry name" value="LysM_dom_sf"/>
</dbReference>
<evidence type="ECO:0000313" key="4">
    <source>
        <dbReference type="Proteomes" id="UP000178651"/>
    </source>
</evidence>
<gene>
    <name evidence="3" type="ORF">A3D47_02450</name>
</gene>
<dbReference type="InterPro" id="IPR050570">
    <property type="entry name" value="Cell_wall_metabolism_enzyme"/>
</dbReference>
<keyword evidence="1" id="KW-0472">Membrane</keyword>
<dbReference type="Proteomes" id="UP000178651">
    <property type="component" value="Unassembled WGS sequence"/>
</dbReference>
<organism evidence="3 4">
    <name type="scientific">Candidatus Colwellbacteria bacterium RIFCSPHIGHO2_02_FULL_43_15</name>
    <dbReference type="NCBI Taxonomy" id="1797686"/>
    <lineage>
        <taxon>Bacteria</taxon>
        <taxon>Candidatus Colwelliibacteriota</taxon>
    </lineage>
</organism>
<evidence type="ECO:0000259" key="2">
    <source>
        <dbReference type="PROSITE" id="PS51782"/>
    </source>
</evidence>
<dbReference type="PANTHER" id="PTHR21666">
    <property type="entry name" value="PEPTIDASE-RELATED"/>
    <property type="match status" value="1"/>
</dbReference>
<dbReference type="GO" id="GO:0004222">
    <property type="term" value="F:metalloendopeptidase activity"/>
    <property type="evidence" value="ECO:0007669"/>
    <property type="project" value="TreeGrafter"/>
</dbReference>
<accession>A0A1G1YYU4</accession>
<dbReference type="PROSITE" id="PS51782">
    <property type="entry name" value="LYSM"/>
    <property type="match status" value="1"/>
</dbReference>